<dbReference type="EMBL" id="JTHE02000003">
    <property type="protein sequence ID" value="NEV70065.1"/>
    <property type="molecule type" value="Genomic_DNA"/>
</dbReference>
<name>A0A0C1YB57_9CYAN</name>
<evidence type="ECO:0000313" key="1">
    <source>
        <dbReference type="EMBL" id="NEV70065.1"/>
    </source>
</evidence>
<protein>
    <submittedName>
        <fullName evidence="1">YeeE/YedE family protein</fullName>
    </submittedName>
</protein>
<dbReference type="AlphaFoldDB" id="A0A0C1YB57"/>
<reference evidence="1" key="1">
    <citation type="submission" date="2014-11" db="EMBL/GenBank/DDBJ databases">
        <authorList>
            <person name="Malar M.C."/>
            <person name="Sen D."/>
            <person name="Tripathy S."/>
        </authorList>
    </citation>
    <scope>NUCLEOTIDE SEQUENCE</scope>
    <source>
        <strain evidence="1">BDU141951</strain>
    </source>
</reference>
<reference evidence="1" key="3">
    <citation type="submission" date="2020-02" db="EMBL/GenBank/DDBJ databases">
        <authorList>
            <person name="Sarangi A.N."/>
            <person name="Ghosh S."/>
            <person name="Mukherjee M."/>
            <person name="Tripathy S."/>
        </authorList>
    </citation>
    <scope>NUCLEOTIDE SEQUENCE</scope>
    <source>
        <strain evidence="1">BDU141951</strain>
    </source>
</reference>
<comment type="caution">
    <text evidence="1">The sequence shown here is derived from an EMBL/GenBank/DDBJ whole genome shotgun (WGS) entry which is preliminary data.</text>
</comment>
<organism evidence="1">
    <name type="scientific">Lyngbya confervoides BDU141951</name>
    <dbReference type="NCBI Taxonomy" id="1574623"/>
    <lineage>
        <taxon>Bacteria</taxon>
        <taxon>Bacillati</taxon>
        <taxon>Cyanobacteriota</taxon>
        <taxon>Cyanophyceae</taxon>
        <taxon>Oscillatoriophycideae</taxon>
        <taxon>Oscillatoriales</taxon>
        <taxon>Microcoleaceae</taxon>
        <taxon>Lyngbya</taxon>
    </lineage>
</organism>
<gene>
    <name evidence="1" type="ORF">QQ91_023515</name>
</gene>
<reference evidence="1" key="2">
    <citation type="journal article" date="2015" name="Genome Announc.">
        <title>Draft Genome Sequence of Filamentous Marine Cyanobacterium Lyngbya confervoides Strain BDU141951.</title>
        <authorList>
            <person name="Chandrababunaidu M.M."/>
            <person name="Sen D."/>
            <person name="Tripathy S."/>
        </authorList>
    </citation>
    <scope>NUCLEOTIDE SEQUENCE</scope>
    <source>
        <strain evidence="1">BDU141951</strain>
    </source>
</reference>
<sequence>MREKGLALIAGLLFGLGLGISQMIDRERVLGFLDIAGNWDPTLAFVMGGAVLVTLISFRFILRRPHPIFSSKFYLPTRNDIDRLLLVGAGLFGIGWGIAGYCPGPAITATVLGIANPFIFLVAMIAGSLTFQAIAPRLASPKSAAPSQPLAK</sequence>
<dbReference type="Pfam" id="PF20398">
    <property type="entry name" value="DUF6691"/>
    <property type="match status" value="1"/>
</dbReference>
<accession>A0A0C1YB57</accession>
<proteinExistence type="predicted"/>
<dbReference type="InterPro" id="IPR046513">
    <property type="entry name" value="DUF6691"/>
</dbReference>